<dbReference type="SUPFAM" id="SSF57716">
    <property type="entry name" value="Glucocorticoid receptor-like (DNA-binding domain)"/>
    <property type="match status" value="1"/>
</dbReference>
<evidence type="ECO:0000256" key="5">
    <source>
        <dbReference type="ARBA" id="ARBA00023015"/>
    </source>
</evidence>
<keyword evidence="2" id="KW-0479">Metal-binding</keyword>
<dbReference type="Gene3D" id="1.10.565.10">
    <property type="entry name" value="Retinoid X Receptor"/>
    <property type="match status" value="1"/>
</dbReference>
<evidence type="ECO:0000256" key="8">
    <source>
        <dbReference type="ARBA" id="ARBA00023170"/>
    </source>
</evidence>
<dbReference type="PROSITE" id="PS00031">
    <property type="entry name" value="NUCLEAR_REC_DBD_1"/>
    <property type="match status" value="1"/>
</dbReference>
<dbReference type="PROSITE" id="PS51030">
    <property type="entry name" value="NUCLEAR_REC_DBD_2"/>
    <property type="match status" value="1"/>
</dbReference>
<keyword evidence="9" id="KW-0539">Nucleus</keyword>
<proteinExistence type="predicted"/>
<evidence type="ECO:0000313" key="11">
    <source>
        <dbReference type="EMBL" id="CAG5104099.1"/>
    </source>
</evidence>
<evidence type="ECO:0000256" key="7">
    <source>
        <dbReference type="ARBA" id="ARBA00023163"/>
    </source>
</evidence>
<dbReference type="Gene3D" id="3.30.50.10">
    <property type="entry name" value="Erythroid Transcription Factor GATA-1, subunit A"/>
    <property type="match status" value="1"/>
</dbReference>
<dbReference type="Pfam" id="PF00105">
    <property type="entry name" value="zf-C4"/>
    <property type="match status" value="1"/>
</dbReference>
<dbReference type="InterPro" id="IPR013088">
    <property type="entry name" value="Znf_NHR/GATA"/>
</dbReference>
<evidence type="ECO:0000313" key="12">
    <source>
        <dbReference type="Proteomes" id="UP001158576"/>
    </source>
</evidence>
<dbReference type="InterPro" id="IPR035500">
    <property type="entry name" value="NHR-like_dom_sf"/>
</dbReference>
<dbReference type="PRINTS" id="PR00047">
    <property type="entry name" value="STROIDFINGER"/>
</dbReference>
<comment type="subcellular location">
    <subcellularLocation>
        <location evidence="1">Nucleus</location>
    </subcellularLocation>
</comment>
<dbReference type="SMART" id="SM00399">
    <property type="entry name" value="ZnF_C4"/>
    <property type="match status" value="1"/>
</dbReference>
<keyword evidence="12" id="KW-1185">Reference proteome</keyword>
<keyword evidence="6" id="KW-0238">DNA-binding</keyword>
<dbReference type="InterPro" id="IPR001628">
    <property type="entry name" value="Znf_hrmn_rcpt"/>
</dbReference>
<evidence type="ECO:0000256" key="2">
    <source>
        <dbReference type="ARBA" id="ARBA00022723"/>
    </source>
</evidence>
<keyword evidence="3" id="KW-0863">Zinc-finger</keyword>
<evidence type="ECO:0000256" key="4">
    <source>
        <dbReference type="ARBA" id="ARBA00022833"/>
    </source>
</evidence>
<dbReference type="SUPFAM" id="SSF48508">
    <property type="entry name" value="Nuclear receptor ligand-binding domain"/>
    <property type="match status" value="1"/>
</dbReference>
<dbReference type="Proteomes" id="UP001158576">
    <property type="component" value="Chromosome 1"/>
</dbReference>
<keyword evidence="7" id="KW-0804">Transcription</keyword>
<feature type="domain" description="Nuclear receptor" evidence="10">
    <location>
        <begin position="27"/>
        <end position="102"/>
    </location>
</feature>
<gene>
    <name evidence="11" type="ORF">OKIOD_LOCUS9858</name>
</gene>
<evidence type="ECO:0000256" key="3">
    <source>
        <dbReference type="ARBA" id="ARBA00022771"/>
    </source>
</evidence>
<keyword evidence="8" id="KW-0675">Receptor</keyword>
<evidence type="ECO:0000256" key="6">
    <source>
        <dbReference type="ARBA" id="ARBA00023125"/>
    </source>
</evidence>
<evidence type="ECO:0000256" key="9">
    <source>
        <dbReference type="ARBA" id="ARBA00023242"/>
    </source>
</evidence>
<accession>A0ABN7SLW3</accession>
<reference evidence="11 12" key="1">
    <citation type="submission" date="2021-04" db="EMBL/GenBank/DDBJ databases">
        <authorList>
            <person name="Bliznina A."/>
        </authorList>
    </citation>
    <scope>NUCLEOTIDE SEQUENCE [LARGE SCALE GENOMIC DNA]</scope>
</reference>
<protein>
    <submittedName>
        <fullName evidence="11">Oidioi.mRNA.OKI2018_I69.chr1.g1093.t1.cds</fullName>
    </submittedName>
</protein>
<keyword evidence="5" id="KW-0805">Transcription regulation</keyword>
<name>A0ABN7SLW3_OIKDI</name>
<keyword evidence="4" id="KW-0862">Zinc</keyword>
<evidence type="ECO:0000256" key="1">
    <source>
        <dbReference type="ARBA" id="ARBA00004123"/>
    </source>
</evidence>
<organism evidence="11 12">
    <name type="scientific">Oikopleura dioica</name>
    <name type="common">Tunicate</name>
    <dbReference type="NCBI Taxonomy" id="34765"/>
    <lineage>
        <taxon>Eukaryota</taxon>
        <taxon>Metazoa</taxon>
        <taxon>Chordata</taxon>
        <taxon>Tunicata</taxon>
        <taxon>Appendicularia</taxon>
        <taxon>Copelata</taxon>
        <taxon>Oikopleuridae</taxon>
        <taxon>Oikopleura</taxon>
    </lineage>
</organism>
<sequence length="389" mass="44688">MPRFKNKPEQQVNPLQEGELDDFKNWVPPCKVCGDKSSGVHYGQRTCEGCKGFFRRVEKAKNKIQCNADGNCEINIHTRNRCQFCRFNKCIAIGMSRSAMKYGRMTKRAKDAIYQEYKNDMCANDEESGPDTPSSIDNDSSFIQSMDPHHVVTTLSNTAHAFLSIFPQKEELSSELAGDFTISWDDFLADFNCKIEKVVAFCKRLDDFKRLEELPNGQSDQIKLIANRFFFVIIINLSRTLYHDGSFLINEKRVTEWMLSTVSFSQTNVIRTLISAMTQLSSCHLTPEQLALLSAEFIFQRNNLDVHNASEIDRSAMFLKRILILSIQQSHDVDDFVIKEYLKSISDSFHHAFSTFRCFCLETLQERNSAQMLPPLLRELIDYAQTPTV</sequence>
<dbReference type="EMBL" id="OU015566">
    <property type="protein sequence ID" value="CAG5104099.1"/>
    <property type="molecule type" value="Genomic_DNA"/>
</dbReference>
<evidence type="ECO:0000259" key="10">
    <source>
        <dbReference type="PROSITE" id="PS51030"/>
    </source>
</evidence>
<dbReference type="PANTHER" id="PTHR45805">
    <property type="entry name" value="NUCLEAR HORMONE RECEPTOR HR3-RELATED"/>
    <property type="match status" value="1"/>
</dbReference>